<dbReference type="InterPro" id="IPR041118">
    <property type="entry name" value="Rx_N"/>
</dbReference>
<keyword evidence="2" id="KW-0677">Repeat</keyword>
<dbReference type="CDD" id="cd14798">
    <property type="entry name" value="RX-CC_like"/>
    <property type="match status" value="1"/>
</dbReference>
<dbReference type="SUPFAM" id="SSF52047">
    <property type="entry name" value="RNI-like"/>
    <property type="match status" value="1"/>
</dbReference>
<dbReference type="Pfam" id="PF25019">
    <property type="entry name" value="LRR_R13L1-DRL21"/>
    <property type="match status" value="1"/>
</dbReference>
<dbReference type="PANTHER" id="PTHR36766">
    <property type="entry name" value="PLANT BROAD-SPECTRUM MILDEW RESISTANCE PROTEIN RPW8"/>
    <property type="match status" value="1"/>
</dbReference>
<evidence type="ECO:0000313" key="9">
    <source>
        <dbReference type="Proteomes" id="UP000322667"/>
    </source>
</evidence>
<accession>A0A5D2MNV9</accession>
<keyword evidence="9" id="KW-1185">Reference proteome</keyword>
<evidence type="ECO:0000259" key="7">
    <source>
        <dbReference type="Pfam" id="PF25019"/>
    </source>
</evidence>
<dbReference type="EMBL" id="CM017622">
    <property type="protein sequence ID" value="TYH93211.1"/>
    <property type="molecule type" value="Genomic_DNA"/>
</dbReference>
<gene>
    <name evidence="8" type="ORF">ES332_A13G237300v1</name>
</gene>
<dbReference type="AlphaFoldDB" id="A0A5D2MNV9"/>
<sequence length="186" mass="21635">MAETFLFNIAERVVEKIVSLTVDEVRLAFNVKTDLKKLEDTMISIKAVLLDAERQQHQNEKLRLCMWKLRDIFYDAEDVIDDFKCEALRKQDAINHPNINNLKQLRVMRCPKLSILPAWLLNLTSLHKLEIEDCGNLSALPEGIDRLTNLRELTIDGCPELSKRYRENGGEDWHKIAHIQKVDIKD</sequence>
<evidence type="ECO:0000256" key="1">
    <source>
        <dbReference type="ARBA" id="ARBA00022614"/>
    </source>
</evidence>
<dbReference type="GO" id="GO:0005524">
    <property type="term" value="F:ATP binding"/>
    <property type="evidence" value="ECO:0007669"/>
    <property type="project" value="UniProtKB-KW"/>
</dbReference>
<evidence type="ECO:0000313" key="8">
    <source>
        <dbReference type="EMBL" id="TYH93211.1"/>
    </source>
</evidence>
<dbReference type="InterPro" id="IPR056789">
    <property type="entry name" value="LRR_R13L1-DRL21"/>
</dbReference>
<reference evidence="8 9" key="1">
    <citation type="submission" date="2019-07" db="EMBL/GenBank/DDBJ databases">
        <title>WGS assembly of Gossypium tomentosum.</title>
        <authorList>
            <person name="Chen Z.J."/>
            <person name="Sreedasyam A."/>
            <person name="Ando A."/>
            <person name="Song Q."/>
            <person name="De L."/>
            <person name="Hulse-Kemp A."/>
            <person name="Ding M."/>
            <person name="Ye W."/>
            <person name="Kirkbride R."/>
            <person name="Jenkins J."/>
            <person name="Plott C."/>
            <person name="Lovell J."/>
            <person name="Lin Y.-M."/>
            <person name="Vaughn R."/>
            <person name="Liu B."/>
            <person name="Li W."/>
            <person name="Simpson S."/>
            <person name="Scheffler B."/>
            <person name="Saski C."/>
            <person name="Grover C."/>
            <person name="Hu G."/>
            <person name="Conover J."/>
            <person name="Carlson J."/>
            <person name="Shu S."/>
            <person name="Boston L."/>
            <person name="Williams M."/>
            <person name="Peterson D."/>
            <person name="Mcgee K."/>
            <person name="Jones D."/>
            <person name="Wendel J."/>
            <person name="Stelly D."/>
            <person name="Grimwood J."/>
            <person name="Schmutz J."/>
        </authorList>
    </citation>
    <scope>NUCLEOTIDE SEQUENCE [LARGE SCALE GENOMIC DNA]</scope>
    <source>
        <strain evidence="8">7179.01</strain>
    </source>
</reference>
<protein>
    <submittedName>
        <fullName evidence="8">Uncharacterized protein</fullName>
    </submittedName>
</protein>
<evidence type="ECO:0000256" key="5">
    <source>
        <dbReference type="ARBA" id="ARBA00022840"/>
    </source>
</evidence>
<dbReference type="InterPro" id="IPR038005">
    <property type="entry name" value="RX-like_CC"/>
</dbReference>
<proteinExistence type="predicted"/>
<name>A0A5D2MNV9_GOSTO</name>
<organism evidence="8 9">
    <name type="scientific">Gossypium tomentosum</name>
    <name type="common">Hawaiian cotton</name>
    <name type="synonym">Gossypium sandvicense</name>
    <dbReference type="NCBI Taxonomy" id="34277"/>
    <lineage>
        <taxon>Eukaryota</taxon>
        <taxon>Viridiplantae</taxon>
        <taxon>Streptophyta</taxon>
        <taxon>Embryophyta</taxon>
        <taxon>Tracheophyta</taxon>
        <taxon>Spermatophyta</taxon>
        <taxon>Magnoliopsida</taxon>
        <taxon>eudicotyledons</taxon>
        <taxon>Gunneridae</taxon>
        <taxon>Pentapetalae</taxon>
        <taxon>rosids</taxon>
        <taxon>malvids</taxon>
        <taxon>Malvales</taxon>
        <taxon>Malvaceae</taxon>
        <taxon>Malvoideae</taxon>
        <taxon>Gossypium</taxon>
    </lineage>
</organism>
<dbReference type="Pfam" id="PF18052">
    <property type="entry name" value="Rx_N"/>
    <property type="match status" value="1"/>
</dbReference>
<evidence type="ECO:0000256" key="2">
    <source>
        <dbReference type="ARBA" id="ARBA00022737"/>
    </source>
</evidence>
<evidence type="ECO:0000259" key="6">
    <source>
        <dbReference type="Pfam" id="PF18052"/>
    </source>
</evidence>
<dbReference type="Gene3D" id="1.20.5.4130">
    <property type="match status" value="1"/>
</dbReference>
<keyword evidence="5" id="KW-0067">ATP-binding</keyword>
<evidence type="ECO:0000256" key="4">
    <source>
        <dbReference type="ARBA" id="ARBA00022821"/>
    </source>
</evidence>
<keyword evidence="1" id="KW-0433">Leucine-rich repeat</keyword>
<keyword evidence="3" id="KW-0547">Nucleotide-binding</keyword>
<dbReference type="PANTHER" id="PTHR36766:SF67">
    <property type="entry name" value="DISEASE RESISTANCE PROTEIN RGA3"/>
    <property type="match status" value="1"/>
</dbReference>
<feature type="domain" description="Disease resistance N-terminal" evidence="6">
    <location>
        <begin position="11"/>
        <end position="92"/>
    </location>
</feature>
<feature type="domain" description="R13L1/DRL21-like LRR repeat region" evidence="7">
    <location>
        <begin position="100"/>
        <end position="158"/>
    </location>
</feature>
<dbReference type="GO" id="GO:0006952">
    <property type="term" value="P:defense response"/>
    <property type="evidence" value="ECO:0007669"/>
    <property type="project" value="UniProtKB-KW"/>
</dbReference>
<keyword evidence="4" id="KW-0611">Plant defense</keyword>
<dbReference type="Proteomes" id="UP000322667">
    <property type="component" value="Chromosome A13"/>
</dbReference>
<evidence type="ECO:0000256" key="3">
    <source>
        <dbReference type="ARBA" id="ARBA00022741"/>
    </source>
</evidence>